<dbReference type="Gene3D" id="3.40.30.10">
    <property type="entry name" value="Glutaredoxin"/>
    <property type="match status" value="1"/>
</dbReference>
<dbReference type="InterPro" id="IPR040079">
    <property type="entry name" value="Glutathione_S-Trfase"/>
</dbReference>
<name>A0A1P8L0T0_PIERA</name>
<dbReference type="InterPro" id="IPR036249">
    <property type="entry name" value="Thioredoxin-like_sf"/>
</dbReference>
<dbReference type="SUPFAM" id="SSF47616">
    <property type="entry name" value="GST C-terminal domain-like"/>
    <property type="match status" value="1"/>
</dbReference>
<dbReference type="Pfam" id="PF02798">
    <property type="entry name" value="GST_N"/>
    <property type="match status" value="1"/>
</dbReference>
<keyword evidence="5" id="KW-0808">Transferase</keyword>
<organism evidence="5">
    <name type="scientific">Pieris rapae</name>
    <name type="common">Small white butterfly</name>
    <name type="synonym">Artogeia rapae</name>
    <dbReference type="NCBI Taxonomy" id="64459"/>
    <lineage>
        <taxon>Eukaryota</taxon>
        <taxon>Metazoa</taxon>
        <taxon>Ecdysozoa</taxon>
        <taxon>Arthropoda</taxon>
        <taxon>Hexapoda</taxon>
        <taxon>Insecta</taxon>
        <taxon>Pterygota</taxon>
        <taxon>Neoptera</taxon>
        <taxon>Endopterygota</taxon>
        <taxon>Lepidoptera</taxon>
        <taxon>Glossata</taxon>
        <taxon>Ditrysia</taxon>
        <taxon>Papilionoidea</taxon>
        <taxon>Pieridae</taxon>
        <taxon>Pierinae</taxon>
        <taxon>Pieris</taxon>
    </lineage>
</organism>
<dbReference type="PROSITE" id="PS50405">
    <property type="entry name" value="GST_CTER"/>
    <property type="match status" value="1"/>
</dbReference>
<dbReference type="PROSITE" id="PS50404">
    <property type="entry name" value="GST_NTER"/>
    <property type="match status" value="1"/>
</dbReference>
<dbReference type="InterPro" id="IPR004045">
    <property type="entry name" value="Glutathione_S-Trfase_N"/>
</dbReference>
<proteinExistence type="evidence at transcript level"/>
<dbReference type="FunFam" id="1.20.1050.10:FF:000007">
    <property type="entry name" value="Glutathione S-transferase 1-1"/>
    <property type="match status" value="1"/>
</dbReference>
<evidence type="ECO:0000256" key="1">
    <source>
        <dbReference type="ARBA" id="ARBA00011738"/>
    </source>
</evidence>
<dbReference type="CDD" id="cd03177">
    <property type="entry name" value="GST_C_Delta_Epsilon"/>
    <property type="match status" value="1"/>
</dbReference>
<comment type="subunit">
    <text evidence="1">Homodimer.</text>
</comment>
<dbReference type="SFLD" id="SFLDS00019">
    <property type="entry name" value="Glutathione_Transferase_(cytos"/>
    <property type="match status" value="1"/>
</dbReference>
<dbReference type="PANTHER" id="PTHR43969:SF9">
    <property type="entry name" value="GLUTATHIONE S TRANSFERASE D10, ISOFORM A-RELATED"/>
    <property type="match status" value="1"/>
</dbReference>
<dbReference type="InterPro" id="IPR010987">
    <property type="entry name" value="Glutathione-S-Trfase_C-like"/>
</dbReference>
<feature type="domain" description="GST N-terminal" evidence="3">
    <location>
        <begin position="13"/>
        <end position="94"/>
    </location>
</feature>
<dbReference type="GO" id="GO:0006749">
    <property type="term" value="P:glutathione metabolic process"/>
    <property type="evidence" value="ECO:0007669"/>
    <property type="project" value="TreeGrafter"/>
</dbReference>
<dbReference type="EMBL" id="KX229710">
    <property type="protein sequence ID" value="APW77571.1"/>
    <property type="molecule type" value="mRNA"/>
</dbReference>
<comment type="similarity">
    <text evidence="2">Belongs to the GST superfamily.</text>
</comment>
<dbReference type="GO" id="GO:0004364">
    <property type="term" value="F:glutathione transferase activity"/>
    <property type="evidence" value="ECO:0007669"/>
    <property type="project" value="TreeGrafter"/>
</dbReference>
<accession>A0A1P8L0T0</accession>
<dbReference type="InterPro" id="IPR004046">
    <property type="entry name" value="GST_C"/>
</dbReference>
<sequence length="253" mass="28728">MGKVASKSLSCLQHCTLWKADRSPSCRAVLMALDAMNISVTEVDVDMDKAEHKSKEIMDMNPFQTLPVFKDRELILTDSHSINMYLASRYFNCDKLLPKDPGGRAIIDQYMMYNCGILQPRYRAAADPILYENCRFVLPDQICEIETAYSDLDGILAGRPMITGSLLSIADISIASTISTLNILVPVDKNRFPNLVRWMYKMSEEHFYGTANDKGLEEFSKRIDTGHYCDDQFKACPQSSSARRSRPFHLKNM</sequence>
<dbReference type="AlphaFoldDB" id="A0A1P8L0T0"/>
<reference evidence="5" key="1">
    <citation type="submission" date="2016-05" db="EMBL/GenBank/DDBJ databases">
        <title>Identification of glutathione S-transferase genes from Pieris rapae.</title>
        <authorList>
            <person name="Liu S."/>
            <person name="Li S.-G."/>
        </authorList>
    </citation>
    <scope>NUCLEOTIDE SEQUENCE</scope>
    <source>
        <strain evidence="5">HF</strain>
    </source>
</reference>
<evidence type="ECO:0000259" key="4">
    <source>
        <dbReference type="PROSITE" id="PS50405"/>
    </source>
</evidence>
<dbReference type="PANTHER" id="PTHR43969">
    <property type="entry name" value="GLUTATHIONE S TRANSFERASE D10, ISOFORM A-RELATED"/>
    <property type="match status" value="1"/>
</dbReference>
<protein>
    <submittedName>
        <fullName evidence="5">Glutathione S-transferase epsilon 2</fullName>
    </submittedName>
</protein>
<feature type="domain" description="GST C-terminal" evidence="4">
    <location>
        <begin position="100"/>
        <end position="227"/>
    </location>
</feature>
<dbReference type="Pfam" id="PF00043">
    <property type="entry name" value="GST_C"/>
    <property type="match status" value="1"/>
</dbReference>
<evidence type="ECO:0000259" key="3">
    <source>
        <dbReference type="PROSITE" id="PS50404"/>
    </source>
</evidence>
<dbReference type="InterPro" id="IPR036282">
    <property type="entry name" value="Glutathione-S-Trfase_C_sf"/>
</dbReference>
<dbReference type="SUPFAM" id="SSF52833">
    <property type="entry name" value="Thioredoxin-like"/>
    <property type="match status" value="1"/>
</dbReference>
<evidence type="ECO:0000256" key="2">
    <source>
        <dbReference type="RuleBase" id="RU003494"/>
    </source>
</evidence>
<evidence type="ECO:0000313" key="5">
    <source>
        <dbReference type="EMBL" id="APW77571.1"/>
    </source>
</evidence>
<dbReference type="Gene3D" id="1.20.1050.10">
    <property type="match status" value="1"/>
</dbReference>
<dbReference type="SFLD" id="SFLDG00358">
    <property type="entry name" value="Main_(cytGST)"/>
    <property type="match status" value="1"/>
</dbReference>